<evidence type="ECO:0000313" key="1">
    <source>
        <dbReference type="EMBL" id="MCQ4164687.1"/>
    </source>
</evidence>
<protein>
    <recommendedName>
        <fullName evidence="3">Aldehyde-activating protein</fullName>
    </recommendedName>
</protein>
<sequence length="89" mass="9663">MSLQLVIPPPRAGLARCRCGCIPRHVAILGRGNTLGRIGDTAGHGVRHRIECSHCGRQTPEQASLFQAETIWGGPFQQQPLPLKWSKAA</sequence>
<comment type="caution">
    <text evidence="1">The sequence shown here is derived from an EMBL/GenBank/DDBJ whole genome shotgun (WGS) entry which is preliminary data.</text>
</comment>
<evidence type="ECO:0008006" key="3">
    <source>
        <dbReference type="Google" id="ProtNLM"/>
    </source>
</evidence>
<dbReference type="EMBL" id="JANFQO010000006">
    <property type="protein sequence ID" value="MCQ4164687.1"/>
    <property type="molecule type" value="Genomic_DNA"/>
</dbReference>
<proteinExistence type="predicted"/>
<dbReference type="RefSeq" id="WP_255913569.1">
    <property type="nucleotide sequence ID" value="NZ_JANFQO010000006.1"/>
</dbReference>
<accession>A0ABT1QR00</accession>
<name>A0ABT1QR00_9GAMM</name>
<dbReference type="Proteomes" id="UP001165498">
    <property type="component" value="Unassembled WGS sequence"/>
</dbReference>
<reference evidence="1" key="1">
    <citation type="submission" date="2022-07" db="EMBL/GenBank/DDBJ databases">
        <title>Tahibacter sp., a new gammaproteobacterium isolated from the silt sample collected at pig farm.</title>
        <authorList>
            <person name="Chen H."/>
        </authorList>
    </citation>
    <scope>NUCLEOTIDE SEQUENCE</scope>
    <source>
        <strain evidence="1">P2K</strain>
    </source>
</reference>
<keyword evidence="2" id="KW-1185">Reference proteome</keyword>
<evidence type="ECO:0000313" key="2">
    <source>
        <dbReference type="Proteomes" id="UP001165498"/>
    </source>
</evidence>
<organism evidence="1 2">
    <name type="scientific">Tahibacter harae</name>
    <dbReference type="NCBI Taxonomy" id="2963937"/>
    <lineage>
        <taxon>Bacteria</taxon>
        <taxon>Pseudomonadati</taxon>
        <taxon>Pseudomonadota</taxon>
        <taxon>Gammaproteobacteria</taxon>
        <taxon>Lysobacterales</taxon>
        <taxon>Rhodanobacteraceae</taxon>
        <taxon>Tahibacter</taxon>
    </lineage>
</organism>
<gene>
    <name evidence="1" type="ORF">NM961_08190</name>
</gene>